<organism evidence="1 2">
    <name type="scientific">Dinghuibacter silviterrae</name>
    <dbReference type="NCBI Taxonomy" id="1539049"/>
    <lineage>
        <taxon>Bacteria</taxon>
        <taxon>Pseudomonadati</taxon>
        <taxon>Bacteroidota</taxon>
        <taxon>Chitinophagia</taxon>
        <taxon>Chitinophagales</taxon>
        <taxon>Chitinophagaceae</taxon>
        <taxon>Dinghuibacter</taxon>
    </lineage>
</organism>
<evidence type="ECO:0000313" key="2">
    <source>
        <dbReference type="Proteomes" id="UP000294498"/>
    </source>
</evidence>
<name>A0A4R8DM41_9BACT</name>
<dbReference type="EMBL" id="SODV01000001">
    <property type="protein sequence ID" value="TDW99039.1"/>
    <property type="molecule type" value="Genomic_DNA"/>
</dbReference>
<keyword evidence="2" id="KW-1185">Reference proteome</keyword>
<accession>A0A4R8DM41</accession>
<dbReference type="AlphaFoldDB" id="A0A4R8DM41"/>
<evidence type="ECO:0000313" key="1">
    <source>
        <dbReference type="EMBL" id="TDW99039.1"/>
    </source>
</evidence>
<comment type="caution">
    <text evidence="1">The sequence shown here is derived from an EMBL/GenBank/DDBJ whole genome shotgun (WGS) entry which is preliminary data.</text>
</comment>
<reference evidence="1 2" key="1">
    <citation type="submission" date="2019-03" db="EMBL/GenBank/DDBJ databases">
        <title>Genomic Encyclopedia of Type Strains, Phase IV (KMG-IV): sequencing the most valuable type-strain genomes for metagenomic binning, comparative biology and taxonomic classification.</title>
        <authorList>
            <person name="Goeker M."/>
        </authorList>
    </citation>
    <scope>NUCLEOTIDE SEQUENCE [LARGE SCALE GENOMIC DNA]</scope>
    <source>
        <strain evidence="1 2">DSM 100059</strain>
    </source>
</reference>
<gene>
    <name evidence="1" type="ORF">EDB95_0046</name>
</gene>
<protein>
    <submittedName>
        <fullName evidence="1">Uncharacterized protein</fullName>
    </submittedName>
</protein>
<sequence length="83" mass="9188">MINTDNRQQAVEAVLARLAMIAKPSNRLGVYVSHKLTNDGDYAVTLTNGRIMFYASELKSLGGLPDVRIPDILARFIPQPQMT</sequence>
<dbReference type="Proteomes" id="UP000294498">
    <property type="component" value="Unassembled WGS sequence"/>
</dbReference>
<dbReference type="RefSeq" id="WP_133989418.1">
    <property type="nucleotide sequence ID" value="NZ_SODV01000001.1"/>
</dbReference>
<dbReference type="OrthoDB" id="9764015at2"/>
<proteinExistence type="predicted"/>